<dbReference type="Pfam" id="PF01556">
    <property type="entry name" value="DnaJ_C"/>
    <property type="match status" value="1"/>
</dbReference>
<feature type="binding site" evidence="11">
    <location>
        <position position="172"/>
    </location>
    <ligand>
        <name>Zn(2+)</name>
        <dbReference type="ChEBI" id="CHEBI:29105"/>
        <label>2</label>
    </ligand>
</feature>
<dbReference type="InterPro" id="IPR012724">
    <property type="entry name" value="DnaJ"/>
</dbReference>
<dbReference type="CDD" id="cd06257">
    <property type="entry name" value="DnaJ"/>
    <property type="match status" value="1"/>
</dbReference>
<evidence type="ECO:0000259" key="13">
    <source>
        <dbReference type="PROSITE" id="PS50076"/>
    </source>
</evidence>
<reference evidence="16" key="1">
    <citation type="journal article" date="2023" name="Int. J. Syst. Evol. Microbiol.">
        <title>Mesoterricola silvestris gen. nov., sp. nov., Mesoterricola sediminis sp. nov., Geothrix oryzae sp. nov., Geothrix edaphica sp. nov., Geothrix rubra sp. nov., and Geothrix limicola sp. nov., six novel members of Acidobacteriota isolated from soils.</title>
        <authorList>
            <person name="Itoh H."/>
            <person name="Sugisawa Y."/>
            <person name="Mise K."/>
            <person name="Xu Z."/>
            <person name="Kuniyasu M."/>
            <person name="Ushijima N."/>
            <person name="Kawano K."/>
            <person name="Kobayashi E."/>
            <person name="Shiratori Y."/>
            <person name="Masuda Y."/>
            <person name="Senoo K."/>
        </authorList>
    </citation>
    <scope>NUCLEOTIDE SEQUENCE [LARGE SCALE GENOMIC DNA]</scope>
    <source>
        <strain evidence="16">W79</strain>
    </source>
</reference>
<feature type="binding site" evidence="11">
    <location>
        <position position="194"/>
    </location>
    <ligand>
        <name>Zn(2+)</name>
        <dbReference type="ChEBI" id="CHEBI:29105"/>
        <label>2</label>
    </ligand>
</feature>
<feature type="binding site" evidence="11">
    <location>
        <position position="211"/>
    </location>
    <ligand>
        <name>Zn(2+)</name>
        <dbReference type="ChEBI" id="CHEBI:29105"/>
        <label>1</label>
    </ligand>
</feature>
<feature type="binding site" evidence="11">
    <location>
        <position position="197"/>
    </location>
    <ligand>
        <name>Zn(2+)</name>
        <dbReference type="ChEBI" id="CHEBI:29105"/>
        <label>2</label>
    </ligand>
</feature>
<feature type="binding site" evidence="11">
    <location>
        <position position="155"/>
    </location>
    <ligand>
        <name>Zn(2+)</name>
        <dbReference type="ChEBI" id="CHEBI:29105"/>
        <label>1</label>
    </ligand>
</feature>
<dbReference type="GO" id="GO:0031072">
    <property type="term" value="F:heat shock protein binding"/>
    <property type="evidence" value="ECO:0007669"/>
    <property type="project" value="InterPro"/>
</dbReference>
<organism evidence="15 16">
    <name type="scientific">Mesoterricola silvestris</name>
    <dbReference type="NCBI Taxonomy" id="2927979"/>
    <lineage>
        <taxon>Bacteria</taxon>
        <taxon>Pseudomonadati</taxon>
        <taxon>Acidobacteriota</taxon>
        <taxon>Holophagae</taxon>
        <taxon>Holophagales</taxon>
        <taxon>Holophagaceae</taxon>
        <taxon>Mesoterricola</taxon>
    </lineage>
</organism>
<dbReference type="InterPro" id="IPR001305">
    <property type="entry name" value="HSP_DnaJ_Cys-rich_dom"/>
</dbReference>
<dbReference type="SMART" id="SM00271">
    <property type="entry name" value="DnaJ"/>
    <property type="match status" value="1"/>
</dbReference>
<dbReference type="InterPro" id="IPR002939">
    <property type="entry name" value="DnaJ_C"/>
</dbReference>
<evidence type="ECO:0000313" key="16">
    <source>
        <dbReference type="Proteomes" id="UP001238179"/>
    </source>
</evidence>
<dbReference type="InterPro" id="IPR036869">
    <property type="entry name" value="J_dom_sf"/>
</dbReference>
<dbReference type="InterPro" id="IPR018253">
    <property type="entry name" value="DnaJ_domain_CS"/>
</dbReference>
<keyword evidence="3 11" id="KW-0677">Repeat</keyword>
<comment type="subunit">
    <text evidence="11">Homodimer.</text>
</comment>
<dbReference type="Gene3D" id="1.10.287.110">
    <property type="entry name" value="DnaJ domain"/>
    <property type="match status" value="1"/>
</dbReference>
<dbReference type="PANTHER" id="PTHR43096:SF10">
    <property type="entry name" value="CHAPERONE PROTEIN DNAJ A6, CHLOROPLASTIC"/>
    <property type="match status" value="1"/>
</dbReference>
<evidence type="ECO:0000256" key="10">
    <source>
        <dbReference type="ARBA" id="ARBA00067609"/>
    </source>
</evidence>
<gene>
    <name evidence="15" type="primary">dnaJ_2</name>
    <name evidence="11" type="synonym">dnaJ</name>
    <name evidence="15" type="ORF">METEAL_10120</name>
</gene>
<dbReference type="SUPFAM" id="SSF49493">
    <property type="entry name" value="HSP40/DnaJ peptide-binding domain"/>
    <property type="match status" value="2"/>
</dbReference>
<evidence type="ECO:0000256" key="1">
    <source>
        <dbReference type="ARBA" id="ARBA00022705"/>
    </source>
</evidence>
<dbReference type="GO" id="GO:0005737">
    <property type="term" value="C:cytoplasm"/>
    <property type="evidence" value="ECO:0007669"/>
    <property type="project" value="UniProtKB-SubCell"/>
</dbReference>
<comment type="similarity">
    <text evidence="9 11">Belongs to the DnaJ family.</text>
</comment>
<dbReference type="FunFam" id="1.10.287.110:FF:000034">
    <property type="entry name" value="Chaperone protein DnaJ"/>
    <property type="match status" value="1"/>
</dbReference>
<evidence type="ECO:0000256" key="6">
    <source>
        <dbReference type="ARBA" id="ARBA00023016"/>
    </source>
</evidence>
<evidence type="ECO:0000256" key="3">
    <source>
        <dbReference type="ARBA" id="ARBA00022737"/>
    </source>
</evidence>
<evidence type="ECO:0000256" key="5">
    <source>
        <dbReference type="ARBA" id="ARBA00022833"/>
    </source>
</evidence>
<dbReference type="InterPro" id="IPR036410">
    <property type="entry name" value="HSP_DnaJ_Cys-rich_dom_sf"/>
</dbReference>
<dbReference type="GO" id="GO:0006260">
    <property type="term" value="P:DNA replication"/>
    <property type="evidence" value="ECO:0007669"/>
    <property type="project" value="UniProtKB-KW"/>
</dbReference>
<dbReference type="Gene3D" id="2.10.230.10">
    <property type="entry name" value="Heat shock protein DnaJ, cysteine-rich domain"/>
    <property type="match status" value="1"/>
</dbReference>
<accession>A0AA48H4Q7</accession>
<dbReference type="PANTHER" id="PTHR43096">
    <property type="entry name" value="DNAJ HOMOLOG 1, MITOCHONDRIAL-RELATED"/>
    <property type="match status" value="1"/>
</dbReference>
<feature type="repeat" description="CXXCXGXG motif" evidence="11">
    <location>
        <begin position="208"/>
        <end position="215"/>
    </location>
</feature>
<dbReference type="GO" id="GO:0008270">
    <property type="term" value="F:zinc ion binding"/>
    <property type="evidence" value="ECO:0007669"/>
    <property type="project" value="UniProtKB-UniRule"/>
</dbReference>
<evidence type="ECO:0000256" key="7">
    <source>
        <dbReference type="ARBA" id="ARBA00023186"/>
    </source>
</evidence>
<dbReference type="CDD" id="cd10747">
    <property type="entry name" value="DnaJ_C"/>
    <property type="match status" value="1"/>
</dbReference>
<dbReference type="HAMAP" id="MF_01152">
    <property type="entry name" value="DnaJ"/>
    <property type="match status" value="1"/>
</dbReference>
<evidence type="ECO:0000256" key="4">
    <source>
        <dbReference type="ARBA" id="ARBA00022771"/>
    </source>
</evidence>
<dbReference type="PROSITE" id="PS51188">
    <property type="entry name" value="ZF_CR"/>
    <property type="match status" value="1"/>
</dbReference>
<feature type="binding site" evidence="11">
    <location>
        <position position="158"/>
    </location>
    <ligand>
        <name>Zn(2+)</name>
        <dbReference type="ChEBI" id="CHEBI:29105"/>
        <label>1</label>
    </ligand>
</feature>
<dbReference type="SUPFAM" id="SSF46565">
    <property type="entry name" value="Chaperone J-domain"/>
    <property type="match status" value="1"/>
</dbReference>
<dbReference type="NCBIfam" id="NF008035">
    <property type="entry name" value="PRK10767.1"/>
    <property type="match status" value="1"/>
</dbReference>
<dbReference type="Pfam" id="PF00226">
    <property type="entry name" value="DnaJ"/>
    <property type="match status" value="1"/>
</dbReference>
<keyword evidence="1 11" id="KW-0235">DNA replication</keyword>
<dbReference type="Pfam" id="PF00684">
    <property type="entry name" value="DnaJ_CXXCXGXG"/>
    <property type="match status" value="1"/>
</dbReference>
<keyword evidence="16" id="KW-1185">Reference proteome</keyword>
<dbReference type="GO" id="GO:0009408">
    <property type="term" value="P:response to heat"/>
    <property type="evidence" value="ECO:0007669"/>
    <property type="project" value="InterPro"/>
</dbReference>
<feature type="repeat" description="CXXCXGXG motif" evidence="11">
    <location>
        <begin position="172"/>
        <end position="179"/>
    </location>
</feature>
<dbReference type="RefSeq" id="WP_316414739.1">
    <property type="nucleotide sequence ID" value="NZ_AP027080.1"/>
</dbReference>
<dbReference type="EMBL" id="AP027080">
    <property type="protein sequence ID" value="BDU71838.1"/>
    <property type="molecule type" value="Genomic_DNA"/>
</dbReference>
<dbReference type="CDD" id="cd10719">
    <property type="entry name" value="DnaJ_zf"/>
    <property type="match status" value="1"/>
</dbReference>
<feature type="repeat" description="CXXCXGXG motif" evidence="11">
    <location>
        <begin position="194"/>
        <end position="201"/>
    </location>
</feature>
<evidence type="ECO:0000256" key="9">
    <source>
        <dbReference type="ARBA" id="ARBA00061004"/>
    </source>
</evidence>
<feature type="binding site" evidence="11">
    <location>
        <position position="175"/>
    </location>
    <ligand>
        <name>Zn(2+)</name>
        <dbReference type="ChEBI" id="CHEBI:29105"/>
        <label>2</label>
    </ligand>
</feature>
<dbReference type="GO" id="GO:0051082">
    <property type="term" value="F:unfolded protein binding"/>
    <property type="evidence" value="ECO:0007669"/>
    <property type="project" value="UniProtKB-UniRule"/>
</dbReference>
<dbReference type="Gene3D" id="2.60.260.20">
    <property type="entry name" value="Urease metallochaperone UreE, N-terminal domain"/>
    <property type="match status" value="2"/>
</dbReference>
<name>A0AA48H4Q7_9BACT</name>
<keyword evidence="2 11" id="KW-0479">Metal-binding</keyword>
<keyword evidence="11" id="KW-0963">Cytoplasm</keyword>
<keyword evidence="7 11" id="KW-0143">Chaperone</keyword>
<dbReference type="GO" id="GO:0042026">
    <property type="term" value="P:protein refolding"/>
    <property type="evidence" value="ECO:0007669"/>
    <property type="project" value="TreeGrafter"/>
</dbReference>
<dbReference type="Proteomes" id="UP001238179">
    <property type="component" value="Chromosome"/>
</dbReference>
<comment type="subcellular location">
    <subcellularLocation>
        <location evidence="11">Cytoplasm</location>
    </subcellularLocation>
</comment>
<feature type="repeat" description="CXXCXGXG motif" evidence="11">
    <location>
        <begin position="155"/>
        <end position="162"/>
    </location>
</feature>
<dbReference type="PROSITE" id="PS00636">
    <property type="entry name" value="DNAJ_1"/>
    <property type="match status" value="1"/>
</dbReference>
<evidence type="ECO:0000313" key="15">
    <source>
        <dbReference type="EMBL" id="BDU71838.1"/>
    </source>
</evidence>
<evidence type="ECO:0000259" key="14">
    <source>
        <dbReference type="PROSITE" id="PS51188"/>
    </source>
</evidence>
<keyword evidence="5 11" id="KW-0862">Zinc</keyword>
<evidence type="ECO:0000256" key="2">
    <source>
        <dbReference type="ARBA" id="ARBA00022723"/>
    </source>
</evidence>
<feature type="binding site" evidence="11">
    <location>
        <position position="208"/>
    </location>
    <ligand>
        <name>Zn(2+)</name>
        <dbReference type="ChEBI" id="CHEBI:29105"/>
        <label>1</label>
    </ligand>
</feature>
<dbReference type="SUPFAM" id="SSF57938">
    <property type="entry name" value="DnaJ/Hsp40 cysteine-rich domain"/>
    <property type="match status" value="1"/>
</dbReference>
<feature type="domain" description="J" evidence="13">
    <location>
        <begin position="4"/>
        <end position="69"/>
    </location>
</feature>
<dbReference type="PRINTS" id="PR00625">
    <property type="entry name" value="JDOMAIN"/>
</dbReference>
<comment type="function">
    <text evidence="8 11">Participates actively in the response to hyperosmotic and heat shock by preventing the aggregation of stress-denatured proteins and by disaggregating proteins, also in an autonomous, DnaK-independent fashion. Unfolded proteins bind initially to DnaJ; upon interaction with the DnaJ-bound protein, DnaK hydrolyzes its bound ATP, resulting in the formation of a stable complex. GrpE releases ADP from DnaK; ATP binding to DnaK triggers the release of the substrate protein, thus completing the reaction cycle. Several rounds of ATP-dependent interactions between DnaJ, DnaK and GrpE are required for fully efficient folding. Also involved, together with DnaK and GrpE, in the DNA replication of plasmids through activation of initiation proteins.</text>
</comment>
<evidence type="ECO:0000256" key="12">
    <source>
        <dbReference type="PROSITE-ProRule" id="PRU00546"/>
    </source>
</evidence>
<evidence type="ECO:0000256" key="8">
    <source>
        <dbReference type="ARBA" id="ARBA00053423"/>
    </source>
</evidence>
<protein>
    <recommendedName>
        <fullName evidence="10 11">Chaperone protein DnaJ</fullName>
    </recommendedName>
</protein>
<dbReference type="PROSITE" id="PS50076">
    <property type="entry name" value="DNAJ_2"/>
    <property type="match status" value="1"/>
</dbReference>
<dbReference type="InterPro" id="IPR008971">
    <property type="entry name" value="HSP40/DnaJ_pept-bd"/>
</dbReference>
<dbReference type="InterPro" id="IPR001623">
    <property type="entry name" value="DnaJ_domain"/>
</dbReference>
<dbReference type="AlphaFoldDB" id="A0AA48H4Q7"/>
<sequence>MKRDYYEVLGVGKEATLDEIKKAYRRLAMQFHPDQNPGNKEAEEKFKEAAEAYSILSDPAKRQHFDQFGFASQGGQGQNFQFDPNQFAGFEDLLGSFFGGGGGGIFADLFGGGGRRRSGGGERGSDLQYNMRISFKDSIFGVEDKEIEIPRQDACDTCKGSGCAAGTSAQVCPNCRGNGQVAVRQGFLQMAVTCPRCEGRGQIIPSPCPSCRGAGRVNRRTKVRFKIPAGVDQGQRLRLQGEGEAGTGGGGAGDLFILFDIENDPAYERDGFDLHRKQEVSWPLLVLGGNLPAETPYGTETVKIAKGTPADKVIKVPNAGVPRLRSQGRGDLFLHLRVAVPTRLGAQEEALVRQLLEPGVDGQPAEEGFLAKVFGSDKGKKKKKR</sequence>
<feature type="domain" description="CR-type" evidence="14">
    <location>
        <begin position="142"/>
        <end position="220"/>
    </location>
</feature>
<dbReference type="GO" id="GO:0005524">
    <property type="term" value="F:ATP binding"/>
    <property type="evidence" value="ECO:0007669"/>
    <property type="project" value="InterPro"/>
</dbReference>
<evidence type="ECO:0000256" key="11">
    <source>
        <dbReference type="HAMAP-Rule" id="MF_01152"/>
    </source>
</evidence>
<dbReference type="FunFam" id="2.10.230.10:FF:000002">
    <property type="entry name" value="Molecular chaperone DnaJ"/>
    <property type="match status" value="1"/>
</dbReference>
<feature type="zinc finger region" description="CR-type" evidence="12">
    <location>
        <begin position="142"/>
        <end position="220"/>
    </location>
</feature>
<keyword evidence="4 11" id="KW-0863">Zinc-finger</keyword>
<dbReference type="KEGG" id="msil:METEAL_10120"/>
<keyword evidence="6 11" id="KW-0346">Stress response</keyword>
<comment type="domain">
    <text evidence="11">The J domain is necessary and sufficient to stimulate DnaK ATPase activity. Zinc center 1 plays an important role in the autonomous, DnaK-independent chaperone activity of DnaJ. Zinc center 2 is essential for interaction with DnaK and for DnaJ activity.</text>
</comment>
<proteinExistence type="inferred from homology"/>
<dbReference type="NCBIfam" id="TIGR02349">
    <property type="entry name" value="DnaJ_bact"/>
    <property type="match status" value="1"/>
</dbReference>
<comment type="cofactor">
    <cofactor evidence="11">
        <name>Zn(2+)</name>
        <dbReference type="ChEBI" id="CHEBI:29105"/>
    </cofactor>
    <text evidence="11">Binds 2 Zn(2+) ions per monomer.</text>
</comment>